<dbReference type="Proteomes" id="UP000664795">
    <property type="component" value="Unassembled WGS sequence"/>
</dbReference>
<dbReference type="SUPFAM" id="SSF52096">
    <property type="entry name" value="ClpP/crotonase"/>
    <property type="match status" value="1"/>
</dbReference>
<dbReference type="PANTHER" id="PTHR32060:SF30">
    <property type="entry name" value="CARBOXY-TERMINAL PROCESSING PROTEASE CTPA"/>
    <property type="match status" value="1"/>
</dbReference>
<dbReference type="GO" id="GO:0008236">
    <property type="term" value="F:serine-type peptidase activity"/>
    <property type="evidence" value="ECO:0007669"/>
    <property type="project" value="InterPro"/>
</dbReference>
<evidence type="ECO:0000313" key="4">
    <source>
        <dbReference type="Proteomes" id="UP000664795"/>
    </source>
</evidence>
<gene>
    <name evidence="3" type="ORF">J2I48_03855</name>
</gene>
<evidence type="ECO:0000259" key="2">
    <source>
        <dbReference type="Pfam" id="PF03572"/>
    </source>
</evidence>
<dbReference type="InterPro" id="IPR005151">
    <property type="entry name" value="Tail-specific_protease"/>
</dbReference>
<feature type="signal peptide" evidence="1">
    <location>
        <begin position="1"/>
        <end position="20"/>
    </location>
</feature>
<dbReference type="GO" id="GO:0007165">
    <property type="term" value="P:signal transduction"/>
    <property type="evidence" value="ECO:0007669"/>
    <property type="project" value="TreeGrafter"/>
</dbReference>
<name>A0A939G4Z2_9BACT</name>
<proteinExistence type="predicted"/>
<dbReference type="GO" id="GO:0004175">
    <property type="term" value="F:endopeptidase activity"/>
    <property type="evidence" value="ECO:0007669"/>
    <property type="project" value="TreeGrafter"/>
</dbReference>
<feature type="chain" id="PRO_5037796779" description="Tail specific protease domain-containing protein" evidence="1">
    <location>
        <begin position="21"/>
        <end position="487"/>
    </location>
</feature>
<keyword evidence="1" id="KW-0732">Signal</keyword>
<dbReference type="RefSeq" id="WP_207334074.1">
    <property type="nucleotide sequence ID" value="NZ_JAFMYU010000002.1"/>
</dbReference>
<reference evidence="3 4" key="1">
    <citation type="submission" date="2021-03" db="EMBL/GenBank/DDBJ databases">
        <title>Fibrella sp. HMF5036 genome sequencing and assembly.</title>
        <authorList>
            <person name="Kang H."/>
            <person name="Kim H."/>
            <person name="Bae S."/>
            <person name="Joh K."/>
        </authorList>
    </citation>
    <scope>NUCLEOTIDE SEQUENCE [LARGE SCALE GENOMIC DNA]</scope>
    <source>
        <strain evidence="3 4">HMF5036</strain>
    </source>
</reference>
<dbReference type="AlphaFoldDB" id="A0A939G4Z2"/>
<dbReference type="Gene3D" id="3.90.226.10">
    <property type="entry name" value="2-enoyl-CoA Hydratase, Chain A, domain 1"/>
    <property type="match status" value="1"/>
</dbReference>
<protein>
    <recommendedName>
        <fullName evidence="2">Tail specific protease domain-containing protein</fullName>
    </recommendedName>
</protein>
<evidence type="ECO:0000256" key="1">
    <source>
        <dbReference type="SAM" id="SignalP"/>
    </source>
</evidence>
<dbReference type="GO" id="GO:0006508">
    <property type="term" value="P:proteolysis"/>
    <property type="evidence" value="ECO:0007669"/>
    <property type="project" value="InterPro"/>
</dbReference>
<dbReference type="EMBL" id="JAFMYU010000002">
    <property type="protein sequence ID" value="MBO0930111.1"/>
    <property type="molecule type" value="Genomic_DNA"/>
</dbReference>
<dbReference type="InterPro" id="IPR029045">
    <property type="entry name" value="ClpP/crotonase-like_dom_sf"/>
</dbReference>
<feature type="domain" description="Tail specific protease" evidence="2">
    <location>
        <begin position="248"/>
        <end position="417"/>
    </location>
</feature>
<dbReference type="PANTHER" id="PTHR32060">
    <property type="entry name" value="TAIL-SPECIFIC PROTEASE"/>
    <property type="match status" value="1"/>
</dbReference>
<dbReference type="GO" id="GO:0030288">
    <property type="term" value="C:outer membrane-bounded periplasmic space"/>
    <property type="evidence" value="ECO:0007669"/>
    <property type="project" value="TreeGrafter"/>
</dbReference>
<comment type="caution">
    <text evidence="3">The sequence shown here is derived from an EMBL/GenBank/DDBJ whole genome shotgun (WGS) entry which is preliminary data.</text>
</comment>
<accession>A0A939G4Z2</accession>
<organism evidence="3 4">
    <name type="scientific">Fibrella aquatilis</name>
    <dbReference type="NCBI Taxonomy" id="2817059"/>
    <lineage>
        <taxon>Bacteria</taxon>
        <taxon>Pseudomonadati</taxon>
        <taxon>Bacteroidota</taxon>
        <taxon>Cytophagia</taxon>
        <taxon>Cytophagales</taxon>
        <taxon>Spirosomataceae</taxon>
        <taxon>Fibrella</taxon>
    </lineage>
</organism>
<keyword evidence="4" id="KW-1185">Reference proteome</keyword>
<sequence length="487" mass="54489">MRPCLTILVGLLLLCGSLSAQQTFTKAQLQADFAVLQKAYKTLHPGLYKYADSATIDRYFIDCQALLNHDQSLTDAYLSVMQLTAQLKCGHSYPNFYNQEGAVKALFEQDNCLPFQFRLIDNRMLVTHSIDPAVAVGMEVKTINGTPVATIINTMLPLVRADGANNGKRLRLLEISGQGFEYFDVLFPMLYPRGLPAFRLELANLRTGKPLAVTVQGMRHVVRNEQIRKAYTISTDTVATFRWLNPATAILRINTFAAYNKPFNFGKFYEAAATEFGQKSGQNLIIDIRDNEGGDSWNGKQLIRHLITKPIVINEQQNSWAYVCMDSTLNPYILNKWAYQWRYRTDNEFIKSASGQYRSVNERQPKPLDPNYKPIVARVFLLTSATNSSAALQFAAAMKEHKLATLVGQQTGGNQKGITAGALFFIELPNTKIEVDVPLIGMDYAEAAKRPDAGIMPDVYVKPSLLDALNGVDTELVMVQKLIEKHN</sequence>
<dbReference type="Pfam" id="PF03572">
    <property type="entry name" value="Peptidase_S41"/>
    <property type="match status" value="1"/>
</dbReference>
<evidence type="ECO:0000313" key="3">
    <source>
        <dbReference type="EMBL" id="MBO0930111.1"/>
    </source>
</evidence>